<keyword evidence="2" id="KW-1185">Reference proteome</keyword>
<comment type="caution">
    <text evidence="1">The sequence shown here is derived from an EMBL/GenBank/DDBJ whole genome shotgun (WGS) entry which is preliminary data.</text>
</comment>
<evidence type="ECO:0000313" key="2">
    <source>
        <dbReference type="Proteomes" id="UP001362999"/>
    </source>
</evidence>
<proteinExistence type="predicted"/>
<sequence>MAASTLPTIEAALKEFATEAFRSVLLAYYVALLYSHEQIDIISNHARKTYVTNNIPGDTRAAVGHEFESNDAVGLASAGPGFELGVCGAGGEEEGDEALKKEVTFTQLDTTGSAELDEAFTYGAKFGMYNSTLAPNPDLVALGVKFVMLEEFLQAEVVPRFG</sequence>
<accession>A0AAV9ZJB4</accession>
<protein>
    <submittedName>
        <fullName evidence="1">Uncharacterized protein</fullName>
    </submittedName>
</protein>
<reference evidence="1 2" key="1">
    <citation type="journal article" date="2024" name="J Genomics">
        <title>Draft genome sequencing and assembly of Favolaschia claudopus CIRM-BRFM 2984 isolated from oak limbs.</title>
        <authorList>
            <person name="Navarro D."/>
            <person name="Drula E."/>
            <person name="Chaduli D."/>
            <person name="Cazenave R."/>
            <person name="Ahrendt S."/>
            <person name="Wang J."/>
            <person name="Lipzen A."/>
            <person name="Daum C."/>
            <person name="Barry K."/>
            <person name="Grigoriev I.V."/>
            <person name="Favel A."/>
            <person name="Rosso M.N."/>
            <person name="Martin F."/>
        </authorList>
    </citation>
    <scope>NUCLEOTIDE SEQUENCE [LARGE SCALE GENOMIC DNA]</scope>
    <source>
        <strain evidence="1 2">CIRM-BRFM 2984</strain>
    </source>
</reference>
<dbReference type="EMBL" id="JAWWNJ010000143">
    <property type="protein sequence ID" value="KAK6983939.1"/>
    <property type="molecule type" value="Genomic_DNA"/>
</dbReference>
<dbReference type="Proteomes" id="UP001362999">
    <property type="component" value="Unassembled WGS sequence"/>
</dbReference>
<evidence type="ECO:0000313" key="1">
    <source>
        <dbReference type="EMBL" id="KAK6983939.1"/>
    </source>
</evidence>
<name>A0AAV9ZJB4_9AGAR</name>
<organism evidence="1 2">
    <name type="scientific">Favolaschia claudopus</name>
    <dbReference type="NCBI Taxonomy" id="2862362"/>
    <lineage>
        <taxon>Eukaryota</taxon>
        <taxon>Fungi</taxon>
        <taxon>Dikarya</taxon>
        <taxon>Basidiomycota</taxon>
        <taxon>Agaricomycotina</taxon>
        <taxon>Agaricomycetes</taxon>
        <taxon>Agaricomycetidae</taxon>
        <taxon>Agaricales</taxon>
        <taxon>Marasmiineae</taxon>
        <taxon>Mycenaceae</taxon>
        <taxon>Favolaschia</taxon>
    </lineage>
</organism>
<dbReference type="AlphaFoldDB" id="A0AAV9ZJB4"/>
<gene>
    <name evidence="1" type="ORF">R3P38DRAFT_3232749</name>
</gene>